<dbReference type="Gene3D" id="1.10.8.1220">
    <property type="match status" value="1"/>
</dbReference>
<dbReference type="Pfam" id="PF22597">
    <property type="entry name" value="DYN_lid"/>
    <property type="match status" value="1"/>
</dbReference>
<dbReference type="FunFam" id="3.40.50.300:FF:000063">
    <property type="entry name" value="dynein heavy chain 6, axonemal"/>
    <property type="match status" value="1"/>
</dbReference>
<dbReference type="GO" id="GO:0008569">
    <property type="term" value="F:minus-end-directed microtubule motor activity"/>
    <property type="evidence" value="ECO:0007669"/>
    <property type="project" value="InterPro"/>
</dbReference>
<dbReference type="InterPro" id="IPR041228">
    <property type="entry name" value="Dynein_C"/>
</dbReference>
<dbReference type="PANTHER" id="PTHR22878:SF68">
    <property type="entry name" value="DYNEIN HEAVY CHAIN 6, AXONEMAL-LIKE"/>
    <property type="match status" value="1"/>
</dbReference>
<evidence type="ECO:0000256" key="10">
    <source>
        <dbReference type="ARBA" id="ARBA00023175"/>
    </source>
</evidence>
<dbReference type="InterPro" id="IPR024317">
    <property type="entry name" value="Dynein_heavy_chain_D4_dom"/>
</dbReference>
<dbReference type="GO" id="GO:0051959">
    <property type="term" value="F:dynein light intermediate chain binding"/>
    <property type="evidence" value="ECO:0007669"/>
    <property type="project" value="InterPro"/>
</dbReference>
<keyword evidence="9" id="KW-0969">Cilium</keyword>
<dbReference type="InterPro" id="IPR041466">
    <property type="entry name" value="Dynein_AAA5_ext"/>
</dbReference>
<name>A0AAV7JJR1_9METZ</name>
<feature type="domain" description="AAA+ ATPase" evidence="14">
    <location>
        <begin position="455"/>
        <end position="595"/>
    </location>
</feature>
<dbReference type="Gene3D" id="1.10.8.710">
    <property type="match status" value="1"/>
</dbReference>
<dbReference type="FunFam" id="3.40.50.300:FF:000362">
    <property type="entry name" value="Dynein, axonemal, heavy chain 6"/>
    <property type="match status" value="1"/>
</dbReference>
<evidence type="ECO:0000256" key="6">
    <source>
        <dbReference type="ARBA" id="ARBA00022840"/>
    </source>
</evidence>
<keyword evidence="4" id="KW-0493">Microtubule</keyword>
<evidence type="ECO:0000256" key="2">
    <source>
        <dbReference type="ARBA" id="ARBA00008887"/>
    </source>
</evidence>
<dbReference type="CDD" id="cd00009">
    <property type="entry name" value="AAA"/>
    <property type="match status" value="1"/>
</dbReference>
<protein>
    <recommendedName>
        <fullName evidence="14">AAA+ ATPase domain-containing protein</fullName>
    </recommendedName>
</protein>
<dbReference type="InterPro" id="IPR025662">
    <property type="entry name" value="Sigma_54_int_dom_ATP-bd_1"/>
</dbReference>
<dbReference type="InterPro" id="IPR024743">
    <property type="entry name" value="Dynein_HC_stalk"/>
</dbReference>
<dbReference type="GO" id="GO:0007018">
    <property type="term" value="P:microtubule-based movement"/>
    <property type="evidence" value="ECO:0007669"/>
    <property type="project" value="InterPro"/>
</dbReference>
<evidence type="ECO:0000256" key="7">
    <source>
        <dbReference type="ARBA" id="ARBA00023017"/>
    </source>
</evidence>
<dbReference type="FunFam" id="1.10.8.710:FF:000004">
    <property type="entry name" value="Dynein axonemal heavy chain 6"/>
    <property type="match status" value="1"/>
</dbReference>
<dbReference type="GO" id="GO:0005874">
    <property type="term" value="C:microtubule"/>
    <property type="evidence" value="ECO:0007669"/>
    <property type="project" value="UniProtKB-KW"/>
</dbReference>
<dbReference type="InterPro" id="IPR003593">
    <property type="entry name" value="AAA+_ATPase"/>
</dbReference>
<evidence type="ECO:0000256" key="5">
    <source>
        <dbReference type="ARBA" id="ARBA00022741"/>
    </source>
</evidence>
<dbReference type="InterPro" id="IPR035699">
    <property type="entry name" value="AAA_6"/>
</dbReference>
<keyword evidence="3" id="KW-0963">Cytoplasm</keyword>
<dbReference type="Pfam" id="PF12781">
    <property type="entry name" value="AAA_9"/>
    <property type="match status" value="1"/>
</dbReference>
<feature type="coiled-coil region" evidence="13">
    <location>
        <begin position="1429"/>
        <end position="1463"/>
    </location>
</feature>
<feature type="domain" description="AAA+ ATPase" evidence="14">
    <location>
        <begin position="174"/>
        <end position="314"/>
    </location>
</feature>
<organism evidence="15 16">
    <name type="scientific">Oopsacas minuta</name>
    <dbReference type="NCBI Taxonomy" id="111878"/>
    <lineage>
        <taxon>Eukaryota</taxon>
        <taxon>Metazoa</taxon>
        <taxon>Porifera</taxon>
        <taxon>Hexactinellida</taxon>
        <taxon>Hexasterophora</taxon>
        <taxon>Lyssacinosida</taxon>
        <taxon>Leucopsacidae</taxon>
        <taxon>Oopsacas</taxon>
    </lineage>
</organism>
<evidence type="ECO:0000256" key="8">
    <source>
        <dbReference type="ARBA" id="ARBA00023054"/>
    </source>
</evidence>
<dbReference type="InterPro" id="IPR004273">
    <property type="entry name" value="Dynein_heavy_D6_P-loop"/>
</dbReference>
<dbReference type="FunFam" id="1.10.8.720:FF:000007">
    <property type="entry name" value="Dynein axonemal heavy chain 6"/>
    <property type="match status" value="1"/>
</dbReference>
<dbReference type="FunFam" id="1.20.58.1120:FF:000007">
    <property type="entry name" value="Dynein heavy chain 4"/>
    <property type="match status" value="1"/>
</dbReference>
<dbReference type="InterPro" id="IPR035706">
    <property type="entry name" value="AAA_9"/>
</dbReference>
<dbReference type="GO" id="GO:0045505">
    <property type="term" value="F:dynein intermediate chain binding"/>
    <property type="evidence" value="ECO:0007669"/>
    <property type="project" value="InterPro"/>
</dbReference>
<dbReference type="Gene3D" id="1.20.58.1120">
    <property type="match status" value="1"/>
</dbReference>
<keyword evidence="10" id="KW-0505">Motor protein</keyword>
<dbReference type="Pfam" id="PF12774">
    <property type="entry name" value="AAA_6"/>
    <property type="match status" value="1"/>
</dbReference>
<keyword evidence="8 13" id="KW-0175">Coiled coil</keyword>
<dbReference type="InterPro" id="IPR043160">
    <property type="entry name" value="Dynein_C_barrel"/>
</dbReference>
<dbReference type="FunFam" id="1.20.920.20:FF:000006">
    <property type="entry name" value="Dynein, axonemal, heavy chain 6"/>
    <property type="match status" value="1"/>
</dbReference>
<keyword evidence="7" id="KW-0243">Dynein</keyword>
<keyword evidence="11" id="KW-0206">Cytoskeleton</keyword>
<comment type="caution">
    <text evidence="15">The sequence shown here is derived from an EMBL/GenBank/DDBJ whole genome shotgun (WGS) entry which is preliminary data.</text>
</comment>
<dbReference type="Proteomes" id="UP001165289">
    <property type="component" value="Unassembled WGS sequence"/>
</dbReference>
<dbReference type="Pfam" id="PF18199">
    <property type="entry name" value="Dynein_C"/>
    <property type="match status" value="1"/>
</dbReference>
<dbReference type="InterPro" id="IPR027417">
    <property type="entry name" value="P-loop_NTPase"/>
</dbReference>
<dbReference type="SUPFAM" id="SSF52540">
    <property type="entry name" value="P-loop containing nucleoside triphosphate hydrolases"/>
    <property type="match status" value="4"/>
</dbReference>
<evidence type="ECO:0000256" key="4">
    <source>
        <dbReference type="ARBA" id="ARBA00022701"/>
    </source>
</evidence>
<dbReference type="GO" id="GO:0030286">
    <property type="term" value="C:dynein complex"/>
    <property type="evidence" value="ECO:0007669"/>
    <property type="project" value="UniProtKB-KW"/>
</dbReference>
<keyword evidence="5" id="KW-0547">Nucleotide-binding</keyword>
<evidence type="ECO:0000313" key="16">
    <source>
        <dbReference type="Proteomes" id="UP001165289"/>
    </source>
</evidence>
<dbReference type="GO" id="GO:0005930">
    <property type="term" value="C:axoneme"/>
    <property type="evidence" value="ECO:0007669"/>
    <property type="project" value="UniProtKB-SubCell"/>
</dbReference>
<dbReference type="FunFam" id="3.10.490.20:FF:000005">
    <property type="entry name" value="Dynein axonemal heavy chain 6"/>
    <property type="match status" value="1"/>
</dbReference>
<dbReference type="Gene3D" id="1.20.1270.280">
    <property type="match status" value="1"/>
</dbReference>
<dbReference type="InterPro" id="IPR042219">
    <property type="entry name" value="AAA_lid_11_sf"/>
</dbReference>
<proteinExistence type="inferred from homology"/>
<gene>
    <name evidence="15" type="ORF">LOD99_6996</name>
</gene>
<evidence type="ECO:0000256" key="1">
    <source>
        <dbReference type="ARBA" id="ARBA00004430"/>
    </source>
</evidence>
<sequence>MKSLYRITKAALQDFQQKARHDWCILHPSQIVLTVSQVMWAQDITEALMDKDDPISKVKQCEEQCYANLTKLATMVRGNLSKLSRNLVTTLITLDVHSRDIVSEMRVNETKGVTDFGWVKNLRYYWEADEDDCIVRMSNSNYLYGYEYLGACSRLVVTPLTDRCYLCLMGALQLDLGGAPAGPAGTGKTETVKDLAKGLAKQCVVFNCSEGLDFKMMGRFFSGLAQSGAWCCFDEFNRIDIEVLSVIAQQILTIRNAKSHKLEKFLFEGREIKLNRTCSVFITMNPGYAGRTELPDNLKALFRPFAMMVPDYALIAEVILYSEGFESSKGLAQKMVQMYKLCSEQLSQQSHYDFGMRAVKSVLVMAGALKRENPDKHEDVVLIRALRDSNLPKFLKQDAILFKAILQDLFPGIVLPEHDYGKFQTAIQDCLKLNGFQVQANLIKKIIQLHETMIVRHGVMLVGPTGGGKTTCYRTLKETLGKMKEVEVSPYYQKVRTDVLNPKAVAMGELYGEVNKLTLEWQDGLMAVCVREAVKDTTEDQKWIVCDGPVDALWIENMNTVLDDNKMLCLANSERIKLNPTIHMLFEVQDLAVASPATVSRCGMVYIDPEELGWRPFVRSWIMERLSSSMKDATKEYLFNLFDNYIDPGLKFVRKMCLQVIDQVDMGKVTGLCALLEVLLLDTIEARHEARDKKIQPGVDMSEDPVKLHPLIASLFIFCYTWNIAGNVTQKTMENWDGFVRENFSDLTEARLPPSGDMFEYYVDMESRRFEKWEHILPEFKYDREVPYFDILVPTIDTVRYGFLMGKLLGQRRSVLFTGETGVGKSVIAKGQLLEMQEKGFYLPVTLNFSAQTSSKRTQEIIESKLEKKRKTILGAPAGKHIVIFVDDMNMPKLDRYGSQPPIELLRQYMDFSGFYDREKLFWKEIRDVTISAACGPPSGGRNPVTPRIMRHFTMFALPSPSDISQKGIFSAIVTGFLEDFTAEVKEMSDSIVNASIEIYARISTDLLPTPDKSHYTFNLRDLSKCIQGILQADPSIIRDKNQMFRLFMHESMRAFHDRLINKTDKGYFYNILSEISLKYFSKDVAPEKLENEPILFGDFMKMGAPPSDRIYEDLMDVRKVRNVLGDYLDDFNMNSTKEMNLVFFMDATEHVSRIARMVRQPRGNALLVGVGGTGKQSLTRLAAHMNGYKCFQIELTRGYNYESFREDLRRLYNIAGVENQDTVFLFTDTQIVVEEFLEDINNMLNSGEVPNLFDAEEYEKIINATRPFAKEVGIPEGDRDGIYNYFISRVQDRLHIVICMSPVGDMFRSRCRMFPSLVNCCTIDWFTEWPREALLSVAKNLFEEVETIEEALKVKIARMCVEIHTSVSTMAERFFAELRRRYYTTPTSYLELITLYLQMLDEKRKQLTISRDRVANGLKKLEETNTVVDDMQKELTELEPQLKKQSEETAALMETLEADQKEADRVRKIVVKDQASAQIKTEETQAIAADAQKDLDIALPALENANKALNSLEKSDISEVRTFAKPPPMVLTVMESVCILFGQRPDWSTGKTLLTDPNFIKRLFDYDKDNIPENFLRKLKKYIENPSFNAEEVGRSSRACKSIVMWVIAVDIYAKVFKEVEPKRQRLEAAQNELAIVTSELEKKEEELRIVEDKIDQLKAAFNDSLAEKERLEFTMAQTAARLERAGRLTSALADEQIRWDENVTQFNAQLGNVVGDVFIAAACVAYFGAFTSSYRIELVASWIEKCKELEISVSDNLSLNRVLADPYEIRQWNASGLPRDAVSTENAILCTRSRRWPLMIDPQDQANRWVKTMETKNGLKVIKLTDTNYLRTLENAIRMGTPVLLEEVEEALDPSLEPILLKQTFTKGGRLLIRLGDTDVDYDKNFRFYMTSKMSNPHYLPEVSIKVTIINFTVTLSGLEDQLLSDVVRLERPELEEKRNELVVAINHDKHQLKGIEDKILKMLYHAEGNVLDNEALVSALGASKHTAEEISERLAQAELTERDILAAREKYRTVATRGSLIYFVIATLPDIDPMYQFSLKYFQQFFNACIESSEKSSVLDTRLNTLLTNTTQVSYTNVARGLFEQHKLVFSFMLCCNILRERKDVFEDDWNFFLRGAAAVEKEREEKPNQQWLTNDVWIQCLDLEENLPEFKGLSREILATHITISYGDIEIALNPPTADEYVEVGELPDNLEEFRSNNPDTIIGHWNERLTDFQKIILIKSFSEENIIQAASLFVTRNLGQIFIESPSIELSLLYQDITKTTPLIFILSTGSDPMSSFLRFAEDMNYNERFNTISLGQGQGPVAMNMISKAKVSGDWVFLQNCHLAASWMPELEIIVKGFQIQNSEMNENFRLYLSSLPTASFPVSVLQDSVKVTNEPPKGLRANLKRSFAEMKPSFFEDHYLDLTWRKMVFGICLFHAVILERKKFGPLGWNIRYEFTDKDRETALLNLKMFLTGDDIPWDALIFISGEITYGGRVTDDWDQRCLRTILTRFFAPITLEPGYMFSESGFYYAPEAPYITDYREYIDGFPMSDDPEIFGMHDNANITYQMQEGQALIKTVLSVQPRTSSIGGGKTSDDIVFELAESVLSKFPEFLDLDNAMPELFEQNEEGQIKSLSTVLSQEIDRYNALLKVVKNSMRTIQKAIKGFVVMSEQLEKVYSSFINNQVPGIWERAAYPSMKPLGSWIQDLVYRIHFISTWMVYGNPCSYWISGFFFPQGFLTGTLQDHARKYHEPIDELSFYYQVKPNCRHQKDVYEQAMATAPGEKLKMDSEVVVPRDGVIVHGLFLDACRWDVNTMLLSNQKFREMNPPLPVMHMEPRRNFVRDPSYYSAPLYKTAARAGVLSTTGHSTNFVVAVDLPADRDSGFWISRGAALLTQLSD</sequence>
<dbReference type="InterPro" id="IPR026983">
    <property type="entry name" value="DHC"/>
</dbReference>
<dbReference type="Gene3D" id="3.10.490.20">
    <property type="match status" value="1"/>
</dbReference>
<keyword evidence="16" id="KW-1185">Reference proteome</keyword>
<dbReference type="Gene3D" id="1.20.920.30">
    <property type="match status" value="1"/>
</dbReference>
<dbReference type="Gene3D" id="1.20.920.20">
    <property type="match status" value="1"/>
</dbReference>
<reference evidence="15 16" key="1">
    <citation type="journal article" date="2023" name="BMC Biol.">
        <title>The compact genome of the sponge Oopsacas minuta (Hexactinellida) is lacking key metazoan core genes.</title>
        <authorList>
            <person name="Santini S."/>
            <person name="Schenkelaars Q."/>
            <person name="Jourda C."/>
            <person name="Duchesne M."/>
            <person name="Belahbib H."/>
            <person name="Rocher C."/>
            <person name="Selva M."/>
            <person name="Riesgo A."/>
            <person name="Vervoort M."/>
            <person name="Leys S.P."/>
            <person name="Kodjabachian L."/>
            <person name="Le Bivic A."/>
            <person name="Borchiellini C."/>
            <person name="Claverie J.M."/>
            <person name="Renard E."/>
        </authorList>
    </citation>
    <scope>NUCLEOTIDE SEQUENCE [LARGE SCALE GENOMIC DNA]</scope>
    <source>
        <strain evidence="15">SPO-2</strain>
    </source>
</reference>
<keyword evidence="6" id="KW-0067">ATP-binding</keyword>
<dbReference type="Gene3D" id="1.10.8.720">
    <property type="entry name" value="Region D6 of dynein motor"/>
    <property type="match status" value="1"/>
</dbReference>
<evidence type="ECO:0000256" key="13">
    <source>
        <dbReference type="SAM" id="Coils"/>
    </source>
</evidence>
<dbReference type="Pfam" id="PF12777">
    <property type="entry name" value="MT"/>
    <property type="match status" value="1"/>
</dbReference>
<feature type="coiled-coil region" evidence="13">
    <location>
        <begin position="1628"/>
        <end position="1669"/>
    </location>
</feature>
<dbReference type="Pfam" id="PF18198">
    <property type="entry name" value="AAA_lid_11"/>
    <property type="match status" value="1"/>
</dbReference>
<dbReference type="FunFam" id="1.20.1270.280:FF:000001">
    <property type="entry name" value="dynein heavy chain 7, axonemal"/>
    <property type="match status" value="1"/>
</dbReference>
<comment type="similarity">
    <text evidence="2">Belongs to the dynein heavy chain family.</text>
</comment>
<dbReference type="Pfam" id="PF03028">
    <property type="entry name" value="Dynein_heavy"/>
    <property type="match status" value="1"/>
</dbReference>
<dbReference type="FunFam" id="1.20.920.30:FF:000005">
    <property type="entry name" value="Dynein, axonemal, heavy chain 2"/>
    <property type="match status" value="1"/>
</dbReference>
<dbReference type="Gene3D" id="3.40.50.300">
    <property type="entry name" value="P-loop containing nucleotide triphosphate hydrolases"/>
    <property type="match status" value="5"/>
</dbReference>
<evidence type="ECO:0000256" key="12">
    <source>
        <dbReference type="ARBA" id="ARBA00023273"/>
    </source>
</evidence>
<dbReference type="InterPro" id="IPR043157">
    <property type="entry name" value="Dynein_AAA1S"/>
</dbReference>
<evidence type="ECO:0000256" key="3">
    <source>
        <dbReference type="ARBA" id="ARBA00022490"/>
    </source>
</evidence>
<keyword evidence="12" id="KW-0966">Cell projection</keyword>
<dbReference type="EMBL" id="JAKMXF010000324">
    <property type="protein sequence ID" value="KAI6648923.1"/>
    <property type="molecule type" value="Genomic_DNA"/>
</dbReference>
<evidence type="ECO:0000256" key="9">
    <source>
        <dbReference type="ARBA" id="ARBA00023069"/>
    </source>
</evidence>
<dbReference type="InterPro" id="IPR041658">
    <property type="entry name" value="AAA_lid_11"/>
</dbReference>
<dbReference type="Gene3D" id="6.10.140.1060">
    <property type="match status" value="1"/>
</dbReference>
<feature type="domain" description="AAA+ ATPase" evidence="14">
    <location>
        <begin position="811"/>
        <end position="959"/>
    </location>
</feature>
<evidence type="ECO:0000259" key="14">
    <source>
        <dbReference type="SMART" id="SM00382"/>
    </source>
</evidence>
<dbReference type="InterPro" id="IPR054354">
    <property type="entry name" value="DYNC2H1-like_lid"/>
</dbReference>
<evidence type="ECO:0000256" key="11">
    <source>
        <dbReference type="ARBA" id="ARBA00023212"/>
    </source>
</evidence>
<dbReference type="SMART" id="SM00382">
    <property type="entry name" value="AAA"/>
    <property type="match status" value="4"/>
</dbReference>
<feature type="domain" description="AAA+ ATPase" evidence="14">
    <location>
        <begin position="1162"/>
        <end position="1320"/>
    </location>
</feature>
<dbReference type="Pfam" id="PF12780">
    <property type="entry name" value="AAA_8"/>
    <property type="match status" value="1"/>
</dbReference>
<dbReference type="Pfam" id="PF17852">
    <property type="entry name" value="Dynein_AAA_lid"/>
    <property type="match status" value="1"/>
</dbReference>
<comment type="subcellular location">
    <subcellularLocation>
        <location evidence="1">Cytoplasm</location>
        <location evidence="1">Cytoskeleton</location>
        <location evidence="1">Cilium axoneme</location>
    </subcellularLocation>
</comment>
<dbReference type="FunFam" id="3.40.50.300:FF:001143">
    <property type="entry name" value="Dynein axonemal heavy chain 6"/>
    <property type="match status" value="1"/>
</dbReference>
<dbReference type="FunFam" id="1.10.8.1220:FF:000001">
    <property type="entry name" value="Dynein axonemal heavy chain 5"/>
    <property type="match status" value="1"/>
</dbReference>
<accession>A0AAV7JJR1</accession>
<dbReference type="FunFam" id="3.40.50.300:FF:000223">
    <property type="entry name" value="Dynein heavy chain 3, axonemal"/>
    <property type="match status" value="1"/>
</dbReference>
<evidence type="ECO:0000313" key="15">
    <source>
        <dbReference type="EMBL" id="KAI6648923.1"/>
    </source>
</evidence>
<dbReference type="FunFam" id="3.40.50.300:FF:002141">
    <property type="entry name" value="Dynein heavy chain"/>
    <property type="match status" value="1"/>
</dbReference>
<dbReference type="Pfam" id="PF12775">
    <property type="entry name" value="AAA_7"/>
    <property type="match status" value="1"/>
</dbReference>
<dbReference type="PANTHER" id="PTHR22878">
    <property type="entry name" value="DYNEIN HEAVY CHAIN 6, AXONEMAL-LIKE-RELATED"/>
    <property type="match status" value="1"/>
</dbReference>
<dbReference type="PROSITE" id="PS00675">
    <property type="entry name" value="SIGMA54_INTERACT_1"/>
    <property type="match status" value="1"/>
</dbReference>
<dbReference type="GO" id="GO:0005524">
    <property type="term" value="F:ATP binding"/>
    <property type="evidence" value="ECO:0007669"/>
    <property type="project" value="UniProtKB-KW"/>
</dbReference>